<dbReference type="STRING" id="1232681.ADIS_1855"/>
<dbReference type="AlphaFoldDB" id="R7ZU13"/>
<proteinExistence type="predicted"/>
<organism evidence="1 2">
    <name type="scientific">Lunatimonas lonarensis</name>
    <dbReference type="NCBI Taxonomy" id="1232681"/>
    <lineage>
        <taxon>Bacteria</taxon>
        <taxon>Pseudomonadati</taxon>
        <taxon>Bacteroidota</taxon>
        <taxon>Cytophagia</taxon>
        <taxon>Cytophagales</taxon>
        <taxon>Cyclobacteriaceae</taxon>
    </lineage>
</organism>
<name>R7ZU13_9BACT</name>
<keyword evidence="2" id="KW-1185">Reference proteome</keyword>
<comment type="caution">
    <text evidence="1">The sequence shown here is derived from an EMBL/GenBank/DDBJ whole genome shotgun (WGS) entry which is preliminary data.</text>
</comment>
<evidence type="ECO:0000313" key="2">
    <source>
        <dbReference type="Proteomes" id="UP000013909"/>
    </source>
</evidence>
<dbReference type="EMBL" id="AQHR01000050">
    <property type="protein sequence ID" value="EON77636.1"/>
    <property type="molecule type" value="Genomic_DNA"/>
</dbReference>
<protein>
    <submittedName>
        <fullName evidence="1">Uncharacterized protein</fullName>
    </submittedName>
</protein>
<sequence>MFCKSRESGKAIPKTEPKIKLINFPNNPHESANYSSKFHPLCSIISPRFQSEKGQES</sequence>
<gene>
    <name evidence="1" type="ORF">ADIS_1855</name>
</gene>
<accession>R7ZU13</accession>
<dbReference type="Proteomes" id="UP000013909">
    <property type="component" value="Unassembled WGS sequence"/>
</dbReference>
<evidence type="ECO:0000313" key="1">
    <source>
        <dbReference type="EMBL" id="EON77636.1"/>
    </source>
</evidence>
<reference evidence="1 2" key="1">
    <citation type="submission" date="2013-02" db="EMBL/GenBank/DDBJ databases">
        <title>A novel strain isolated from Lonar lake, Maharashtra, India.</title>
        <authorList>
            <person name="Singh A."/>
        </authorList>
    </citation>
    <scope>NUCLEOTIDE SEQUENCE [LARGE SCALE GENOMIC DNA]</scope>
    <source>
        <strain evidence="1 2">AK24</strain>
    </source>
</reference>